<evidence type="ECO:0000256" key="1">
    <source>
        <dbReference type="SAM" id="Phobius"/>
    </source>
</evidence>
<feature type="transmembrane region" description="Helical" evidence="1">
    <location>
        <begin position="591"/>
        <end position="612"/>
    </location>
</feature>
<feature type="transmembrane region" description="Helical" evidence="1">
    <location>
        <begin position="9"/>
        <end position="28"/>
    </location>
</feature>
<reference evidence="2" key="1">
    <citation type="submission" date="2020-08" db="EMBL/GenBank/DDBJ databases">
        <title>Genome public.</title>
        <authorList>
            <person name="Liu C."/>
            <person name="Sun Q."/>
        </authorList>
    </citation>
    <scope>NUCLEOTIDE SEQUENCE</scope>
    <source>
        <strain evidence="2">NSJ-54</strain>
    </source>
</reference>
<protein>
    <submittedName>
        <fullName evidence="2">Uncharacterized protein</fullName>
    </submittedName>
</protein>
<feature type="transmembrane region" description="Helical" evidence="1">
    <location>
        <begin position="392"/>
        <end position="415"/>
    </location>
</feature>
<feature type="transmembrane region" description="Helical" evidence="1">
    <location>
        <begin position="333"/>
        <end position="352"/>
    </location>
</feature>
<feature type="transmembrane region" description="Helical" evidence="1">
    <location>
        <begin position="249"/>
        <end position="279"/>
    </location>
</feature>
<keyword evidence="1" id="KW-0472">Membrane</keyword>
<comment type="caution">
    <text evidence="2">The sequence shown here is derived from an EMBL/GenBank/DDBJ whole genome shotgun (WGS) entry which is preliminary data.</text>
</comment>
<feature type="transmembrane region" description="Helical" evidence="1">
    <location>
        <begin position="299"/>
        <end position="326"/>
    </location>
</feature>
<feature type="transmembrane region" description="Helical" evidence="1">
    <location>
        <begin position="760"/>
        <end position="784"/>
    </location>
</feature>
<keyword evidence="3" id="KW-1185">Reference proteome</keyword>
<feature type="transmembrane region" description="Helical" evidence="1">
    <location>
        <begin position="204"/>
        <end position="223"/>
    </location>
</feature>
<sequence length="805" mass="88213">MWKVWGKKGFWCVVAALFAVNLFLLWYIDRPERTGIPAGANQRLASDLQGLSEEEKTALLEGSYERAAAYALIERIRLAQAAGGEDLEERIDFMKSEHPGLAEKYEAGYDSAAASPRYAVDWQREAEFLAPVVEELRQIHGYPAFLEEIRNKSERLSGISIFGGAADSFSTRNIRKTAADYARLGNRNLSFDNSHGLLAATDSIYGDVLFLLALFALSCVLVFEEKQKGLFSLLRASPKGRRPLMAAKLSAMAVSAGILALLLFGGGLIWCAATMGLGALDRPLQSVGAFMGSALPLTIWQYLLLFFLTKWATGCLAGLCVFFISLHVRHPALAFLALAALFGTGFALYAGISPFSSWNLLKYLNPAAILRTNTIYTTYRNFNLFGWPANQIPVTVFFLCIALISLVAACLLTAVHKRNYSVFQMALPSLGHSPHIRRRSPAGVWGQEAYKLLIKNKAALFLALFGILTVFLLPRQPAYLTPDEWQYRAALQELEGIWTPEKQGKIDDQLALIEDAQEHIEAIDRKESAGEISRAQADQMSAPFDRVLQGRELWDALAQRAETLQGRPGAGFLYDTGYRTLFARTGNAGNLLPLLVTMVLCFSTLFAMEYPGGTIRLIGAAPLGRRRTAASKLTLCFLLTPLLLALSALPELVSVGITYGFPGLSLPAASLPDYAGLPIWLPVWGLLAAHYLCQMIVCIAATALLCALSLKTRKPISSMLLGAMLLGGPVLLTAMGLSSAKYASLLPALELGRYAAQPEIFALFPWFFLFYLAVGGVCTTYVFVRFGQPWTFSAHRRPSHGAKRS</sequence>
<feature type="transmembrane region" description="Helical" evidence="1">
    <location>
        <begin position="679"/>
        <end position="708"/>
    </location>
</feature>
<dbReference type="EMBL" id="JACRTC010000003">
    <property type="protein sequence ID" value="MBC8570480.1"/>
    <property type="molecule type" value="Genomic_DNA"/>
</dbReference>
<name>A0A926IBW0_9FIRM</name>
<dbReference type="Proteomes" id="UP000660861">
    <property type="component" value="Unassembled WGS sequence"/>
</dbReference>
<feature type="transmembrane region" description="Helical" evidence="1">
    <location>
        <begin position="458"/>
        <end position="474"/>
    </location>
</feature>
<dbReference type="RefSeq" id="WP_262397569.1">
    <property type="nucleotide sequence ID" value="NZ_JACRTC010000003.1"/>
</dbReference>
<feature type="transmembrane region" description="Helical" evidence="1">
    <location>
        <begin position="720"/>
        <end position="740"/>
    </location>
</feature>
<dbReference type="PANTHER" id="PTHR37305:SF1">
    <property type="entry name" value="MEMBRANE PROTEIN"/>
    <property type="match status" value="1"/>
</dbReference>
<keyword evidence="1" id="KW-0812">Transmembrane</keyword>
<dbReference type="PANTHER" id="PTHR37305">
    <property type="entry name" value="INTEGRAL MEMBRANE PROTEIN-RELATED"/>
    <property type="match status" value="1"/>
</dbReference>
<organism evidence="2 3">
    <name type="scientific">Zongyangia hominis</name>
    <dbReference type="NCBI Taxonomy" id="2763677"/>
    <lineage>
        <taxon>Bacteria</taxon>
        <taxon>Bacillati</taxon>
        <taxon>Bacillota</taxon>
        <taxon>Clostridia</taxon>
        <taxon>Eubacteriales</taxon>
        <taxon>Oscillospiraceae</taxon>
        <taxon>Zongyangia</taxon>
    </lineage>
</organism>
<dbReference type="AlphaFoldDB" id="A0A926IBW0"/>
<accession>A0A926IBW0</accession>
<evidence type="ECO:0000313" key="3">
    <source>
        <dbReference type="Proteomes" id="UP000660861"/>
    </source>
</evidence>
<gene>
    <name evidence="2" type="ORF">H8709_06505</name>
</gene>
<evidence type="ECO:0000313" key="2">
    <source>
        <dbReference type="EMBL" id="MBC8570480.1"/>
    </source>
</evidence>
<keyword evidence="1" id="KW-1133">Transmembrane helix</keyword>
<feature type="transmembrane region" description="Helical" evidence="1">
    <location>
        <begin position="633"/>
        <end position="659"/>
    </location>
</feature>
<proteinExistence type="predicted"/>